<gene>
    <name evidence="2" type="ORF">EQG63_01705</name>
</gene>
<proteinExistence type="predicted"/>
<evidence type="ECO:0000259" key="1">
    <source>
        <dbReference type="Pfam" id="PF03544"/>
    </source>
</evidence>
<dbReference type="SUPFAM" id="SSF74653">
    <property type="entry name" value="TolA/TonB C-terminal domain"/>
    <property type="match status" value="1"/>
</dbReference>
<feature type="domain" description="TonB C-terminal" evidence="1">
    <location>
        <begin position="250"/>
        <end position="314"/>
    </location>
</feature>
<comment type="caution">
    <text evidence="2">The sequence shown here is derived from an EMBL/GenBank/DDBJ whole genome shotgun (WGS) entry which is preliminary data.</text>
</comment>
<dbReference type="GO" id="GO:0055085">
    <property type="term" value="P:transmembrane transport"/>
    <property type="evidence" value="ECO:0007669"/>
    <property type="project" value="InterPro"/>
</dbReference>
<organism evidence="2 3">
    <name type="scientific">Flavobacterium amnicola</name>
    <dbReference type="NCBI Taxonomy" id="2506422"/>
    <lineage>
        <taxon>Bacteria</taxon>
        <taxon>Pseudomonadati</taxon>
        <taxon>Bacteroidota</taxon>
        <taxon>Flavobacteriia</taxon>
        <taxon>Flavobacteriales</taxon>
        <taxon>Flavobacteriaceae</taxon>
        <taxon>Flavobacterium</taxon>
    </lineage>
</organism>
<evidence type="ECO:0000313" key="2">
    <source>
        <dbReference type="EMBL" id="RXR20674.1"/>
    </source>
</evidence>
<dbReference type="EMBL" id="SBKO01000001">
    <property type="protein sequence ID" value="RXR20674.1"/>
    <property type="molecule type" value="Genomic_DNA"/>
</dbReference>
<name>A0A4Q1K665_9FLAO</name>
<evidence type="ECO:0000313" key="3">
    <source>
        <dbReference type="Proteomes" id="UP000290283"/>
    </source>
</evidence>
<dbReference type="Proteomes" id="UP000290283">
    <property type="component" value="Unassembled WGS sequence"/>
</dbReference>
<dbReference type="InterPro" id="IPR037682">
    <property type="entry name" value="TonB_C"/>
</dbReference>
<reference evidence="3" key="1">
    <citation type="submission" date="2019-01" db="EMBL/GenBank/DDBJ databases">
        <title>Cytophagaceae bacterium strain CAR-16.</title>
        <authorList>
            <person name="Chen W.-M."/>
        </authorList>
    </citation>
    <scope>NUCLEOTIDE SEQUENCE [LARGE SCALE GENOMIC DNA]</scope>
    <source>
        <strain evidence="3">LLJ-11</strain>
    </source>
</reference>
<accession>A0A4Q1K665</accession>
<dbReference type="AlphaFoldDB" id="A0A4Q1K665"/>
<dbReference type="RefSeq" id="WP_129433788.1">
    <property type="nucleotide sequence ID" value="NZ_SBKO01000001.1"/>
</dbReference>
<dbReference type="Pfam" id="PF03544">
    <property type="entry name" value="TonB_C"/>
    <property type="match status" value="1"/>
</dbReference>
<dbReference type="Gene3D" id="3.30.1150.10">
    <property type="match status" value="1"/>
</dbReference>
<sequence>MKKLLTLAFVLATTLLFGQTEKYKKYYLDSLGFETAVKDHKYYRIIKDYHLKKNEYEVTDYYLGGRIKTERTYSSKFHHSPIGSEKEYYPSGQLKNHRNYNLNSELYGPYISFYENGKKEIEGEVIKIKIDSVKEHQVLKIVSYWDENGTQKVFEGKGFMIEKDVNNIESSRGKLENGLKTGIWTGFNSKYKLQFADQYESGIFMGGMSKDGNGNENAYVNIERQPEFKGGKEAYVNFVQKKFRIPEVDRDIKGRIYIKFNVNPDGNVSDAEIIRDLDEKLSKEAIRFVYSTSGLWTPGEYRGFKVKANFTLPIAIDVDVVNKSRLN</sequence>
<dbReference type="OrthoDB" id="649093at2"/>
<protein>
    <recommendedName>
        <fullName evidence="1">TonB C-terminal domain-containing protein</fullName>
    </recommendedName>
</protein>
<keyword evidence="3" id="KW-1185">Reference proteome</keyword>